<evidence type="ECO:0000256" key="1">
    <source>
        <dbReference type="SAM" id="MobiDB-lite"/>
    </source>
</evidence>
<evidence type="ECO:0000313" key="3">
    <source>
        <dbReference type="Proteomes" id="UP001558652"/>
    </source>
</evidence>
<sequence>MHPIPSSARLNRSFGLTDRAASIPSLTGPVVDRFRKRSDSEYQRVPGSAMLGINHSVSATTSPYLRRHPMAMRKRSSSADSTRHLDDLESITERTTSTASSTQVNESSINTSVDSLSSQIRHDSAAVHVRRSSSVPCKSGNRDSSSSNDSGVSTGSLKHRGADFAEFELPLTTALSSKRHYHAINQRLHSSQDCIHATLPRRSKSSDPLRELTFQFPKVTVPAKSSSAEAELPICPNKREPKGNF</sequence>
<proteinExistence type="predicted"/>
<dbReference type="AlphaFoldDB" id="A0ABD0Y729"/>
<organism evidence="2 3">
    <name type="scientific">Ranatra chinensis</name>
    <dbReference type="NCBI Taxonomy" id="642074"/>
    <lineage>
        <taxon>Eukaryota</taxon>
        <taxon>Metazoa</taxon>
        <taxon>Ecdysozoa</taxon>
        <taxon>Arthropoda</taxon>
        <taxon>Hexapoda</taxon>
        <taxon>Insecta</taxon>
        <taxon>Pterygota</taxon>
        <taxon>Neoptera</taxon>
        <taxon>Paraneoptera</taxon>
        <taxon>Hemiptera</taxon>
        <taxon>Heteroptera</taxon>
        <taxon>Panheteroptera</taxon>
        <taxon>Nepomorpha</taxon>
        <taxon>Nepidae</taxon>
        <taxon>Ranatrinae</taxon>
        <taxon>Ranatra</taxon>
    </lineage>
</organism>
<feature type="region of interest" description="Disordered" evidence="1">
    <location>
        <begin position="68"/>
        <end position="157"/>
    </location>
</feature>
<dbReference type="EMBL" id="JBFDAA010000012">
    <property type="protein sequence ID" value="KAL1123047.1"/>
    <property type="molecule type" value="Genomic_DNA"/>
</dbReference>
<feature type="compositionally biased region" description="Polar residues" evidence="1">
    <location>
        <begin position="93"/>
        <end position="119"/>
    </location>
</feature>
<reference evidence="2 3" key="1">
    <citation type="submission" date="2024-07" db="EMBL/GenBank/DDBJ databases">
        <title>Chromosome-level genome assembly of the water stick insect Ranatra chinensis (Heteroptera: Nepidae).</title>
        <authorList>
            <person name="Liu X."/>
        </authorList>
    </citation>
    <scope>NUCLEOTIDE SEQUENCE [LARGE SCALE GENOMIC DNA]</scope>
    <source>
        <strain evidence="2">Cailab_2021Rc</strain>
        <tissue evidence="2">Muscle</tissue>
    </source>
</reference>
<accession>A0ABD0Y729</accession>
<feature type="compositionally biased region" description="Low complexity" evidence="1">
    <location>
        <begin position="142"/>
        <end position="156"/>
    </location>
</feature>
<protein>
    <submittedName>
        <fullName evidence="2">Uncharacterized protein</fullName>
    </submittedName>
</protein>
<evidence type="ECO:0000313" key="2">
    <source>
        <dbReference type="EMBL" id="KAL1123047.1"/>
    </source>
</evidence>
<keyword evidence="3" id="KW-1185">Reference proteome</keyword>
<dbReference type="Proteomes" id="UP001558652">
    <property type="component" value="Unassembled WGS sequence"/>
</dbReference>
<name>A0ABD0Y729_9HEMI</name>
<comment type="caution">
    <text evidence="2">The sequence shown here is derived from an EMBL/GenBank/DDBJ whole genome shotgun (WGS) entry which is preliminary data.</text>
</comment>
<gene>
    <name evidence="2" type="ORF">AAG570_002135</name>
</gene>